<dbReference type="PANTHER" id="PTHR30183:SF3">
    <property type="entry name" value="MOLYBDENUM TRANSPORT SYSTEM PERMEASE PROTEIN MODB"/>
    <property type="match status" value="1"/>
</dbReference>
<dbReference type="NCBIfam" id="TIGR02141">
    <property type="entry name" value="modB_ABC"/>
    <property type="match status" value="1"/>
</dbReference>
<keyword evidence="3" id="KW-1003">Cell membrane</keyword>
<feature type="transmembrane region" description="Helical" evidence="8">
    <location>
        <begin position="517"/>
        <end position="537"/>
    </location>
</feature>
<sequence>VYTPPPTSLPLFGPLPNLGHCQGPNTPLARAGHTGLARDLRAGCRLPLHLSKEWLIWVAAVQLFMGQPASADGISRTSAQETPEALVVLAAASLQDVLPVVARAWREVTGVPVRFSFAATSVLAPQIFRGAPADVFISADEVWMQWLEERGGVDGSSVRPVATNQLVFVVPTGTADPPGDSRSLAGADLAQIALAAEDTPAGRYARAALERVGAWTAVEPRVIRGGSVRGTLEWVARGESDGGIVYRTDALAEERVTVAFAFGGDDDPVPTYPGAVTARTEQPEAAGAFLDFVSGAEAMALFAASGFGLADDGTGVAQVPSLASPALDPWSAVRLSLIVAFSAVLLGLVPAVAVGWLLARRDFPGKSFVSMLVMAPLVVPPVVTGFLLLTVLGRESALGGLLAAMGLPIPFTLLGATLAALVVGFPLYVMAIRAVFDTVDRRFEEVSWTLGVPKLPTFRRIALPLALPGIAAGAVLAFARSLGEFGATVVLAGNMEGQTRTIALAVYSLLESPSGQGATWTLVIASVMLSLVALLGFERLTRWQRRRIEDHHGGR</sequence>
<dbReference type="InterPro" id="IPR000515">
    <property type="entry name" value="MetI-like"/>
</dbReference>
<feature type="transmembrane region" description="Helical" evidence="8">
    <location>
        <begin position="371"/>
        <end position="393"/>
    </location>
</feature>
<evidence type="ECO:0000256" key="8">
    <source>
        <dbReference type="SAM" id="Phobius"/>
    </source>
</evidence>
<keyword evidence="2" id="KW-0813">Transport</keyword>
<comment type="subcellular location">
    <subcellularLocation>
        <location evidence="1">Cell membrane</location>
        <topology evidence="1">Multi-pass membrane protein</topology>
    </subcellularLocation>
</comment>
<keyword evidence="6 8" id="KW-1133">Transmembrane helix</keyword>
<keyword evidence="7 8" id="KW-0472">Membrane</keyword>
<accession>A0A381PSD9</accession>
<protein>
    <recommendedName>
        <fullName evidence="9">ABC transmembrane type-1 domain-containing protein</fullName>
    </recommendedName>
</protein>
<evidence type="ECO:0000256" key="4">
    <source>
        <dbReference type="ARBA" id="ARBA00022505"/>
    </source>
</evidence>
<organism evidence="10">
    <name type="scientific">marine metagenome</name>
    <dbReference type="NCBI Taxonomy" id="408172"/>
    <lineage>
        <taxon>unclassified sequences</taxon>
        <taxon>metagenomes</taxon>
        <taxon>ecological metagenomes</taxon>
    </lineage>
</organism>
<dbReference type="GO" id="GO:0015098">
    <property type="term" value="F:molybdate ion transmembrane transporter activity"/>
    <property type="evidence" value="ECO:0007669"/>
    <property type="project" value="InterPro"/>
</dbReference>
<dbReference type="Gene3D" id="1.10.3720.10">
    <property type="entry name" value="MetI-like"/>
    <property type="match status" value="1"/>
</dbReference>
<keyword evidence="4" id="KW-0500">Molybdenum</keyword>
<dbReference type="InterPro" id="IPR005950">
    <property type="entry name" value="ModA"/>
</dbReference>
<evidence type="ECO:0000256" key="1">
    <source>
        <dbReference type="ARBA" id="ARBA00004651"/>
    </source>
</evidence>
<evidence type="ECO:0000256" key="5">
    <source>
        <dbReference type="ARBA" id="ARBA00022692"/>
    </source>
</evidence>
<reference evidence="10" key="1">
    <citation type="submission" date="2018-05" db="EMBL/GenBank/DDBJ databases">
        <authorList>
            <person name="Lanie J.A."/>
            <person name="Ng W.-L."/>
            <person name="Kazmierczak K.M."/>
            <person name="Andrzejewski T.M."/>
            <person name="Davidsen T.M."/>
            <person name="Wayne K.J."/>
            <person name="Tettelin H."/>
            <person name="Glass J.I."/>
            <person name="Rusch D."/>
            <person name="Podicherti R."/>
            <person name="Tsui H.-C.T."/>
            <person name="Winkler M.E."/>
        </authorList>
    </citation>
    <scope>NUCLEOTIDE SEQUENCE</scope>
</reference>
<keyword evidence="5 8" id="KW-0812">Transmembrane</keyword>
<feature type="domain" description="ABC transmembrane type-1" evidence="9">
    <location>
        <begin position="333"/>
        <end position="541"/>
    </location>
</feature>
<proteinExistence type="predicted"/>
<evidence type="ECO:0000256" key="3">
    <source>
        <dbReference type="ARBA" id="ARBA00022475"/>
    </source>
</evidence>
<gene>
    <name evidence="10" type="ORF">METZ01_LOCUS21237</name>
</gene>
<dbReference type="SUPFAM" id="SSF161098">
    <property type="entry name" value="MetI-like"/>
    <property type="match status" value="1"/>
</dbReference>
<dbReference type="InterPro" id="IPR011867">
    <property type="entry name" value="ModB_ABC"/>
</dbReference>
<dbReference type="EMBL" id="UINC01001038">
    <property type="protein sequence ID" value="SUZ68383.1"/>
    <property type="molecule type" value="Genomic_DNA"/>
</dbReference>
<feature type="non-terminal residue" evidence="10">
    <location>
        <position position="1"/>
    </location>
</feature>
<dbReference type="SUPFAM" id="SSF53850">
    <property type="entry name" value="Periplasmic binding protein-like II"/>
    <property type="match status" value="1"/>
</dbReference>
<dbReference type="Pfam" id="PF13531">
    <property type="entry name" value="SBP_bac_11"/>
    <property type="match status" value="1"/>
</dbReference>
<dbReference type="NCBIfam" id="TIGR01256">
    <property type="entry name" value="modA"/>
    <property type="match status" value="1"/>
</dbReference>
<dbReference type="CDD" id="cd06261">
    <property type="entry name" value="TM_PBP2"/>
    <property type="match status" value="1"/>
</dbReference>
<evidence type="ECO:0000313" key="10">
    <source>
        <dbReference type="EMBL" id="SUZ68383.1"/>
    </source>
</evidence>
<evidence type="ECO:0000256" key="2">
    <source>
        <dbReference type="ARBA" id="ARBA00022448"/>
    </source>
</evidence>
<dbReference type="InterPro" id="IPR035906">
    <property type="entry name" value="MetI-like_sf"/>
</dbReference>
<evidence type="ECO:0000259" key="9">
    <source>
        <dbReference type="PROSITE" id="PS50928"/>
    </source>
</evidence>
<dbReference type="GO" id="GO:0005886">
    <property type="term" value="C:plasma membrane"/>
    <property type="evidence" value="ECO:0007669"/>
    <property type="project" value="UniProtKB-SubCell"/>
</dbReference>
<feature type="transmembrane region" description="Helical" evidence="8">
    <location>
        <begin position="457"/>
        <end position="479"/>
    </location>
</feature>
<evidence type="ECO:0000256" key="6">
    <source>
        <dbReference type="ARBA" id="ARBA00022989"/>
    </source>
</evidence>
<dbReference type="Pfam" id="PF00528">
    <property type="entry name" value="BPD_transp_1"/>
    <property type="match status" value="1"/>
</dbReference>
<name>A0A381PSD9_9ZZZZ</name>
<feature type="transmembrane region" description="Helical" evidence="8">
    <location>
        <begin position="413"/>
        <end position="436"/>
    </location>
</feature>
<dbReference type="PROSITE" id="PS50928">
    <property type="entry name" value="ABC_TM1"/>
    <property type="match status" value="1"/>
</dbReference>
<evidence type="ECO:0000256" key="7">
    <source>
        <dbReference type="ARBA" id="ARBA00023136"/>
    </source>
</evidence>
<feature type="transmembrane region" description="Helical" evidence="8">
    <location>
        <begin position="335"/>
        <end position="359"/>
    </location>
</feature>
<dbReference type="AlphaFoldDB" id="A0A381PSD9"/>
<dbReference type="PANTHER" id="PTHR30183">
    <property type="entry name" value="MOLYBDENUM TRANSPORT SYSTEM PERMEASE PROTEIN MODB"/>
    <property type="match status" value="1"/>
</dbReference>
<dbReference type="Gene3D" id="3.40.190.10">
    <property type="entry name" value="Periplasmic binding protein-like II"/>
    <property type="match status" value="2"/>
</dbReference>